<name>A0ABU1GRD8_9GAMM</name>
<accession>A0ABU1GRD8</accession>
<proteinExistence type="predicted"/>
<dbReference type="EMBL" id="JARWAO010000001">
    <property type="protein sequence ID" value="MDR5894593.1"/>
    <property type="molecule type" value="Genomic_DNA"/>
</dbReference>
<gene>
    <name evidence="2" type="ORF">QC825_00735</name>
</gene>
<organism evidence="2 3">
    <name type="scientific">Larsenimonas suaedae</name>
    <dbReference type="NCBI Taxonomy" id="1851019"/>
    <lineage>
        <taxon>Bacteria</taxon>
        <taxon>Pseudomonadati</taxon>
        <taxon>Pseudomonadota</taxon>
        <taxon>Gammaproteobacteria</taxon>
        <taxon>Oceanospirillales</taxon>
        <taxon>Halomonadaceae</taxon>
        <taxon>Larsenimonas</taxon>
    </lineage>
</organism>
<dbReference type="Proteomes" id="UP001269375">
    <property type="component" value="Unassembled WGS sequence"/>
</dbReference>
<evidence type="ECO:0000313" key="3">
    <source>
        <dbReference type="Proteomes" id="UP001269375"/>
    </source>
</evidence>
<evidence type="ECO:0000256" key="1">
    <source>
        <dbReference type="SAM" id="SignalP"/>
    </source>
</evidence>
<evidence type="ECO:0000313" key="2">
    <source>
        <dbReference type="EMBL" id="MDR5894593.1"/>
    </source>
</evidence>
<keyword evidence="1" id="KW-0732">Signal</keyword>
<evidence type="ECO:0008006" key="4">
    <source>
        <dbReference type="Google" id="ProtNLM"/>
    </source>
</evidence>
<comment type="caution">
    <text evidence="2">The sequence shown here is derived from an EMBL/GenBank/DDBJ whole genome shotgun (WGS) entry which is preliminary data.</text>
</comment>
<feature type="signal peptide" evidence="1">
    <location>
        <begin position="1"/>
        <end position="23"/>
    </location>
</feature>
<dbReference type="RefSeq" id="WP_251593317.1">
    <property type="nucleotide sequence ID" value="NZ_JAMLJI010000002.1"/>
</dbReference>
<keyword evidence="3" id="KW-1185">Reference proteome</keyword>
<protein>
    <recommendedName>
        <fullName evidence="4">DUF4148 domain-containing protein</fullName>
    </recommendedName>
</protein>
<feature type="chain" id="PRO_5047139660" description="DUF4148 domain-containing protein" evidence="1">
    <location>
        <begin position="24"/>
        <end position="93"/>
    </location>
</feature>
<reference evidence="2 3" key="1">
    <citation type="submission" date="2023-04" db="EMBL/GenBank/DDBJ databases">
        <title>A long-awaited taxogenomic arrangement of the family Halomonadaceae.</title>
        <authorList>
            <person name="De La Haba R."/>
            <person name="Chuvochina M."/>
            <person name="Wittouck S."/>
            <person name="Arahal D.R."/>
            <person name="Sanchez-Porro C."/>
            <person name="Hugenholtz P."/>
            <person name="Ventosa A."/>
        </authorList>
    </citation>
    <scope>NUCLEOTIDE SEQUENCE [LARGE SCALE GENOMIC DNA]</scope>
    <source>
        <strain evidence="2 3">DSM 22428</strain>
    </source>
</reference>
<sequence length="93" mass="9764">MKLRHTLAALTAAVALAPLAANASVLTETSKDIYSEPLAAPTSTVTHIDQPVDSHGGSVSMAQARSYMNAHAQKTHFDGQGSDVPNVGHRADW</sequence>